<dbReference type="Proteomes" id="UP000184462">
    <property type="component" value="Unassembled WGS sequence"/>
</dbReference>
<keyword evidence="2" id="KW-1185">Reference proteome</keyword>
<organism evidence="1 2">
    <name type="scientific">Psychroflexus salarius</name>
    <dbReference type="NCBI Taxonomy" id="1155689"/>
    <lineage>
        <taxon>Bacteria</taxon>
        <taxon>Pseudomonadati</taxon>
        <taxon>Bacteroidota</taxon>
        <taxon>Flavobacteriia</taxon>
        <taxon>Flavobacteriales</taxon>
        <taxon>Flavobacteriaceae</taxon>
        <taxon>Psychroflexus</taxon>
    </lineage>
</organism>
<dbReference type="STRING" id="1155689.SAMN05444278_1066"/>
<evidence type="ECO:0000313" key="2">
    <source>
        <dbReference type="Proteomes" id="UP000184462"/>
    </source>
</evidence>
<protein>
    <recommendedName>
        <fullName evidence="3">DUF2116 family Zn-ribbon domain-containing protein</fullName>
    </recommendedName>
</protein>
<evidence type="ECO:0008006" key="3">
    <source>
        <dbReference type="Google" id="ProtNLM"/>
    </source>
</evidence>
<sequence>MKRLCEECQEPFSGRSDKRFCSDYCRNAFNNKRNRDQTKVVRNTNNQLRKNYRILNELNPVDKTKVNRQTLIAKGFNFKLFTSIYKTKKGSVYYFVYNQGYLDIGNDYFAIVKRD</sequence>
<name>A0A1M4WHE7_9FLAO</name>
<dbReference type="OrthoDB" id="5187906at2"/>
<dbReference type="AlphaFoldDB" id="A0A1M4WHE7"/>
<gene>
    <name evidence="1" type="ORF">SAMN05444278_1066</name>
</gene>
<evidence type="ECO:0000313" key="1">
    <source>
        <dbReference type="EMBL" id="SHE80668.1"/>
    </source>
</evidence>
<proteinExistence type="predicted"/>
<accession>A0A1M4WHE7</accession>
<reference evidence="1 2" key="1">
    <citation type="submission" date="2016-11" db="EMBL/GenBank/DDBJ databases">
        <authorList>
            <person name="Jaros S."/>
            <person name="Januszkiewicz K."/>
            <person name="Wedrychowicz H."/>
        </authorList>
    </citation>
    <scope>NUCLEOTIDE SEQUENCE [LARGE SCALE GENOMIC DNA]</scope>
    <source>
        <strain evidence="1 2">DSM 25661</strain>
    </source>
</reference>
<dbReference type="EMBL" id="FQTW01000006">
    <property type="protein sequence ID" value="SHE80668.1"/>
    <property type="molecule type" value="Genomic_DNA"/>
</dbReference>
<dbReference type="RefSeq" id="WP_073193128.1">
    <property type="nucleotide sequence ID" value="NZ_FQTW01000006.1"/>
</dbReference>